<dbReference type="AlphaFoldDB" id="A0A173UNP4"/>
<reference evidence="2 3" key="1">
    <citation type="submission" date="2015-09" db="EMBL/GenBank/DDBJ databases">
        <authorList>
            <consortium name="Pathogen Informatics"/>
        </authorList>
    </citation>
    <scope>NUCLEOTIDE SEQUENCE [LARGE SCALE GENOMIC DNA]</scope>
    <source>
        <strain evidence="2 3">2789STDY5608887</strain>
    </source>
</reference>
<evidence type="ECO:0000256" key="1">
    <source>
        <dbReference type="SAM" id="MobiDB-lite"/>
    </source>
</evidence>
<accession>A0A173UNP4</accession>
<dbReference type="SUPFAM" id="SSF46785">
    <property type="entry name" value="Winged helix' DNA-binding domain"/>
    <property type="match status" value="1"/>
</dbReference>
<dbReference type="EMBL" id="CYXX01000016">
    <property type="protein sequence ID" value="CUN16444.1"/>
    <property type="molecule type" value="Genomic_DNA"/>
</dbReference>
<dbReference type="RefSeq" id="WP_070102914.1">
    <property type="nucleotide sequence ID" value="NZ_CYXX01000016.1"/>
</dbReference>
<dbReference type="InterPro" id="IPR036388">
    <property type="entry name" value="WH-like_DNA-bd_sf"/>
</dbReference>
<protein>
    <submittedName>
        <fullName evidence="2">Predicted transcriptional regulator</fullName>
    </submittedName>
</protein>
<evidence type="ECO:0000313" key="2">
    <source>
        <dbReference type="EMBL" id="CUN16444.1"/>
    </source>
</evidence>
<proteinExistence type="predicted"/>
<dbReference type="InterPro" id="IPR036390">
    <property type="entry name" value="WH_DNA-bd_sf"/>
</dbReference>
<organism evidence="2 3">
    <name type="scientific">Roseburia inulinivorans</name>
    <dbReference type="NCBI Taxonomy" id="360807"/>
    <lineage>
        <taxon>Bacteria</taxon>
        <taxon>Bacillati</taxon>
        <taxon>Bacillota</taxon>
        <taxon>Clostridia</taxon>
        <taxon>Lachnospirales</taxon>
        <taxon>Lachnospiraceae</taxon>
        <taxon>Roseburia</taxon>
    </lineage>
</organism>
<dbReference type="Pfam" id="PF13730">
    <property type="entry name" value="HTH_36"/>
    <property type="match status" value="1"/>
</dbReference>
<dbReference type="Proteomes" id="UP000095453">
    <property type="component" value="Unassembled WGS sequence"/>
</dbReference>
<sequence length="192" mass="22406">MNQYEMKKLAYQSNLRNRALQVLLYLIDRANKEQTCFPAVRTIARELHISVSTVKRAMQELVESGYVTKESRFRESNGGQTSNLYTLYFPKKVGEEWKEEEQEKSEPVSMKQFECKKAYCEETTKKSQMKQSDYEEVRGTGTESGAEEGKKRCVEDRINVSEMKMVYSGKKFRNESADFFRWTGEEISLIPP</sequence>
<name>A0A173UNP4_9FIRM</name>
<feature type="region of interest" description="Disordered" evidence="1">
    <location>
        <begin position="129"/>
        <end position="152"/>
    </location>
</feature>
<dbReference type="Gene3D" id="1.10.10.10">
    <property type="entry name" value="Winged helix-like DNA-binding domain superfamily/Winged helix DNA-binding domain"/>
    <property type="match status" value="1"/>
</dbReference>
<gene>
    <name evidence="2" type="ORF">ERS852444_02175</name>
</gene>
<evidence type="ECO:0000313" key="3">
    <source>
        <dbReference type="Proteomes" id="UP000095453"/>
    </source>
</evidence>